<dbReference type="PRINTS" id="PR00096">
    <property type="entry name" value="GATASE"/>
</dbReference>
<dbReference type="UniPathway" id="UPA00189">
    <property type="reaction ID" value="UER00296"/>
</dbReference>
<dbReference type="Proteomes" id="UP000177943">
    <property type="component" value="Unassembled WGS sequence"/>
</dbReference>
<dbReference type="SUPFAM" id="SSF52402">
    <property type="entry name" value="Adenine nucleotide alpha hydrolases-like"/>
    <property type="match status" value="1"/>
</dbReference>
<dbReference type="InterPro" id="IPR004739">
    <property type="entry name" value="GMP_synth_GATase"/>
</dbReference>
<feature type="domain" description="GMPS ATP-PPase" evidence="11">
    <location>
        <begin position="198"/>
        <end position="388"/>
    </location>
</feature>
<dbReference type="NCBIfam" id="TIGR00888">
    <property type="entry name" value="guaA_Nterm"/>
    <property type="match status" value="1"/>
</dbReference>
<keyword evidence="9" id="KW-0315">Glutamine amidotransferase</keyword>
<comment type="function">
    <text evidence="1">Catalyzes the synthesis of GMP from XMP.</text>
</comment>
<dbReference type="InterPro" id="IPR001674">
    <property type="entry name" value="GMP_synth_C"/>
</dbReference>
<dbReference type="Pfam" id="PF00117">
    <property type="entry name" value="GATase"/>
    <property type="match status" value="1"/>
</dbReference>
<sequence length="513" mass="56429">MKNPHILIVDFGSQLSKVIVRALQELGHRSALLSPKKAEAYLKENRVEAIILSGGDRSVNEKGAPTISKKVFSMGIPILGICYGHQLIAKILGGKVGQTSAGANYGPTQVSIRGRFSFFDNLPGQNKVWASHRESVTEIPLGFDLTACYSKTGTIAAIENRDKQIWGVQFHPESPETDSGKLMLQNFVQKIAGCEKDWQPRNMIEELQEELRDSTKGEPTLIALSGGVDSTTLCSLAAPVLGQSLKVVCQDGGQLRHNEPLEIRRNARVAGVRVFIQNRKAEFAALWEFQIKKKSLYSAEIKRLLFQGEYEKGLGAEAKRFGSRILAQGSLAPDFIETTGAGSHIKSHHNIGVTVPGCKSIHPFRHLFKHEVRSLAKELGLPEAVVSRQPFPGPGLFIRIIGMWPTTRHLQTVRLADHIVTEILRRRGLYDGISQLVVGLGGVLTTGVKGDEGVYNYPIIVRAVKTVDYMTAEGIELPPEARQEITSALTARGHICRVWFDETPKPPGTVEEE</sequence>
<dbReference type="PROSITE" id="PS51273">
    <property type="entry name" value="GATASE_TYPE_1"/>
    <property type="match status" value="1"/>
</dbReference>
<feature type="binding site" evidence="10">
    <location>
        <begin position="225"/>
        <end position="231"/>
    </location>
    <ligand>
        <name>ATP</name>
        <dbReference type="ChEBI" id="CHEBI:30616"/>
    </ligand>
</feature>
<dbReference type="GO" id="GO:0005524">
    <property type="term" value="F:ATP binding"/>
    <property type="evidence" value="ECO:0007669"/>
    <property type="project" value="UniProtKB-UniRule"/>
</dbReference>
<proteinExistence type="predicted"/>
<dbReference type="InterPro" id="IPR029062">
    <property type="entry name" value="Class_I_gatase-like"/>
</dbReference>
<protein>
    <recommendedName>
        <fullName evidence="3">GMP synthase (glutamine-hydrolyzing)</fullName>
        <ecNumber evidence="3">6.3.5.2</ecNumber>
    </recommendedName>
</protein>
<dbReference type="Pfam" id="PF00958">
    <property type="entry name" value="GMP_synt_C"/>
    <property type="match status" value="1"/>
</dbReference>
<keyword evidence="5 10" id="KW-0547">Nucleotide-binding</keyword>
<evidence type="ECO:0000256" key="6">
    <source>
        <dbReference type="ARBA" id="ARBA00022749"/>
    </source>
</evidence>
<gene>
    <name evidence="12" type="ORF">A3D56_02360</name>
</gene>
<keyword evidence="6 10" id="KW-0332">GMP biosynthesis</keyword>
<dbReference type="PANTHER" id="PTHR11922">
    <property type="entry name" value="GMP SYNTHASE-RELATED"/>
    <property type="match status" value="1"/>
</dbReference>
<dbReference type="AlphaFoldDB" id="A0A1G2MPG9"/>
<dbReference type="EC" id="6.3.5.2" evidence="3"/>
<dbReference type="NCBIfam" id="NF000848">
    <property type="entry name" value="PRK00074.1"/>
    <property type="match status" value="1"/>
</dbReference>
<dbReference type="Gene3D" id="3.40.50.620">
    <property type="entry name" value="HUPs"/>
    <property type="match status" value="1"/>
</dbReference>
<comment type="caution">
    <text evidence="12">The sequence shown here is derived from an EMBL/GenBank/DDBJ whole genome shotgun (WGS) entry which is preliminary data.</text>
</comment>
<evidence type="ECO:0000256" key="8">
    <source>
        <dbReference type="ARBA" id="ARBA00022840"/>
    </source>
</evidence>
<dbReference type="InterPro" id="IPR017926">
    <property type="entry name" value="GATASE"/>
</dbReference>
<evidence type="ECO:0000256" key="2">
    <source>
        <dbReference type="ARBA" id="ARBA00005153"/>
    </source>
</evidence>
<evidence type="ECO:0000256" key="4">
    <source>
        <dbReference type="ARBA" id="ARBA00022598"/>
    </source>
</evidence>
<evidence type="ECO:0000313" key="12">
    <source>
        <dbReference type="EMBL" id="OHA25753.1"/>
    </source>
</evidence>
<dbReference type="PROSITE" id="PS51553">
    <property type="entry name" value="GMPS_ATP_PPASE"/>
    <property type="match status" value="1"/>
</dbReference>
<name>A0A1G2MPG9_9BACT</name>
<keyword evidence="8 10" id="KW-0067">ATP-binding</keyword>
<evidence type="ECO:0000256" key="1">
    <source>
        <dbReference type="ARBA" id="ARBA00002332"/>
    </source>
</evidence>
<evidence type="ECO:0000256" key="9">
    <source>
        <dbReference type="ARBA" id="ARBA00022962"/>
    </source>
</evidence>
<dbReference type="PANTHER" id="PTHR11922:SF2">
    <property type="entry name" value="GMP SYNTHASE [GLUTAMINE-HYDROLYZING]"/>
    <property type="match status" value="1"/>
</dbReference>
<dbReference type="PRINTS" id="PR00097">
    <property type="entry name" value="ANTSNTHASEII"/>
</dbReference>
<dbReference type="CDD" id="cd01742">
    <property type="entry name" value="GATase1_GMP_Synthase"/>
    <property type="match status" value="1"/>
</dbReference>
<dbReference type="InterPro" id="IPR014729">
    <property type="entry name" value="Rossmann-like_a/b/a_fold"/>
</dbReference>
<evidence type="ECO:0000256" key="3">
    <source>
        <dbReference type="ARBA" id="ARBA00012746"/>
    </source>
</evidence>
<evidence type="ECO:0000256" key="7">
    <source>
        <dbReference type="ARBA" id="ARBA00022755"/>
    </source>
</evidence>
<dbReference type="SUPFAM" id="SSF52317">
    <property type="entry name" value="Class I glutamine amidotransferase-like"/>
    <property type="match status" value="1"/>
</dbReference>
<comment type="pathway">
    <text evidence="2">Purine metabolism; GMP biosynthesis; GMP from XMP (L-Gln route): step 1/1.</text>
</comment>
<dbReference type="EMBL" id="MHRP01000045">
    <property type="protein sequence ID" value="OHA25753.1"/>
    <property type="molecule type" value="Genomic_DNA"/>
</dbReference>
<reference evidence="12 13" key="1">
    <citation type="journal article" date="2016" name="Nat. Commun.">
        <title>Thousands of microbial genomes shed light on interconnected biogeochemical processes in an aquifer system.</title>
        <authorList>
            <person name="Anantharaman K."/>
            <person name="Brown C.T."/>
            <person name="Hug L.A."/>
            <person name="Sharon I."/>
            <person name="Castelle C.J."/>
            <person name="Probst A.J."/>
            <person name="Thomas B.C."/>
            <person name="Singh A."/>
            <person name="Wilkins M.J."/>
            <person name="Karaoz U."/>
            <person name="Brodie E.L."/>
            <person name="Williams K.H."/>
            <person name="Hubbard S.S."/>
            <person name="Banfield J.F."/>
        </authorList>
    </citation>
    <scope>NUCLEOTIDE SEQUENCE [LARGE SCALE GENOMIC DNA]</scope>
</reference>
<evidence type="ECO:0000256" key="10">
    <source>
        <dbReference type="PROSITE-ProRule" id="PRU00886"/>
    </source>
</evidence>
<evidence type="ECO:0000313" key="13">
    <source>
        <dbReference type="Proteomes" id="UP000177943"/>
    </source>
</evidence>
<evidence type="ECO:0000256" key="5">
    <source>
        <dbReference type="ARBA" id="ARBA00022741"/>
    </source>
</evidence>
<dbReference type="Gene3D" id="3.40.50.880">
    <property type="match status" value="1"/>
</dbReference>
<dbReference type="InterPro" id="IPR025777">
    <property type="entry name" value="GMPS_ATP_PPase_dom"/>
</dbReference>
<accession>A0A1G2MPG9</accession>
<organism evidence="12 13">
    <name type="scientific">Candidatus Taylorbacteria bacterium RIFCSPHIGHO2_02_FULL_45_35</name>
    <dbReference type="NCBI Taxonomy" id="1802311"/>
    <lineage>
        <taxon>Bacteria</taxon>
        <taxon>Candidatus Tayloriibacteriota</taxon>
    </lineage>
</organism>
<dbReference type="GO" id="GO:0005829">
    <property type="term" value="C:cytosol"/>
    <property type="evidence" value="ECO:0007669"/>
    <property type="project" value="TreeGrafter"/>
</dbReference>
<dbReference type="SUPFAM" id="SSF54810">
    <property type="entry name" value="GMP synthetase C-terminal dimerisation domain"/>
    <property type="match status" value="1"/>
</dbReference>
<keyword evidence="4" id="KW-0436">Ligase</keyword>
<keyword evidence="7 10" id="KW-0658">Purine biosynthesis</keyword>
<dbReference type="Gene3D" id="3.30.300.10">
    <property type="match status" value="1"/>
</dbReference>
<evidence type="ECO:0000259" key="11">
    <source>
        <dbReference type="PROSITE" id="PS51553"/>
    </source>
</evidence>
<dbReference type="GO" id="GO:0003921">
    <property type="term" value="F:GMP synthase activity"/>
    <property type="evidence" value="ECO:0007669"/>
    <property type="project" value="InterPro"/>
</dbReference>